<keyword evidence="1" id="KW-0819">tRNA processing</keyword>
<comment type="caution">
    <text evidence="3">The sequence shown here is derived from an EMBL/GenBank/DDBJ whole genome shotgun (WGS) entry which is preliminary data.</text>
</comment>
<dbReference type="InterPro" id="IPR036511">
    <property type="entry name" value="TGT-like_sf"/>
</dbReference>
<evidence type="ECO:0000313" key="3">
    <source>
        <dbReference type="EMBL" id="KKS23126.1"/>
    </source>
</evidence>
<protein>
    <submittedName>
        <fullName evidence="3">Queuine tRNA-ribosyltransferase</fullName>
    </submittedName>
</protein>
<dbReference type="InterPro" id="IPR002616">
    <property type="entry name" value="tRNA_ribo_trans-like"/>
</dbReference>
<dbReference type="Gene3D" id="3.20.20.105">
    <property type="entry name" value="Queuine tRNA-ribosyltransferase-like"/>
    <property type="match status" value="1"/>
</dbReference>
<keyword evidence="3" id="KW-0808">Transferase</keyword>
<evidence type="ECO:0000313" key="4">
    <source>
        <dbReference type="Proteomes" id="UP000034371"/>
    </source>
</evidence>
<sequence>MDIQDFGKKYVFMPDATRGAVRFLTTEQLKDTKTEAIVTNTLHLLMNPGAERMKELGGIKKLMNWDGIVLTDSGGFQVFSLIHSGKWKGKVHEDGATFYSPWTGERYDLTPESSIDIQISINSDILVTLDDCRGTDLTREEAEISVDRTIKWAKRCKDHFENVYGGTKETGKLLSCVVQGANFIDLRKKCAEELTKIGFDGYNFGGFVVDKDGELVIDEMKAVIDNTPKDKFKYAMGVGKPEDIRRAAKIGYTVFDTVLVTRNSHGNPVSKNFPKVIQKLLGVKILPTNSYLQDLHKFENSKHTIMISMCNWYTSVYRCCYCACYAWNNFKWYIVRKRKFQQMFQNILYSFFFIKNGNNNTEFAYPCHTVQYNVIMRL</sequence>
<dbReference type="GO" id="GO:0005737">
    <property type="term" value="C:cytoplasm"/>
    <property type="evidence" value="ECO:0007669"/>
    <property type="project" value="TreeGrafter"/>
</dbReference>
<name>A0A0G0ZM68_9BACT</name>
<gene>
    <name evidence="3" type="ORF">UU78_C0003G0008</name>
</gene>
<dbReference type="PANTHER" id="PTHR46499:SF1">
    <property type="entry name" value="QUEUINE TRNA-RIBOSYLTRANSFERASE"/>
    <property type="match status" value="1"/>
</dbReference>
<dbReference type="EMBL" id="LCBY01000003">
    <property type="protein sequence ID" value="KKS23126.1"/>
    <property type="molecule type" value="Genomic_DNA"/>
</dbReference>
<reference evidence="3 4" key="1">
    <citation type="journal article" date="2015" name="Nature">
        <title>rRNA introns, odd ribosomes, and small enigmatic genomes across a large radiation of phyla.</title>
        <authorList>
            <person name="Brown C.T."/>
            <person name="Hug L.A."/>
            <person name="Thomas B.C."/>
            <person name="Sharon I."/>
            <person name="Castelle C.J."/>
            <person name="Singh A."/>
            <person name="Wilkins M.J."/>
            <person name="Williams K.H."/>
            <person name="Banfield J.F."/>
        </authorList>
    </citation>
    <scope>NUCLEOTIDE SEQUENCE [LARGE SCALE GENOMIC DNA]</scope>
</reference>
<dbReference type="InterPro" id="IPR050076">
    <property type="entry name" value="ArchSynthase1/Queuine_TRR"/>
</dbReference>
<dbReference type="NCBIfam" id="TIGR00449">
    <property type="entry name" value="tgt_general"/>
    <property type="match status" value="1"/>
</dbReference>
<proteinExistence type="predicted"/>
<evidence type="ECO:0000259" key="2">
    <source>
        <dbReference type="Pfam" id="PF01702"/>
    </source>
</evidence>
<dbReference type="SUPFAM" id="SSF51713">
    <property type="entry name" value="tRNA-guanine transglycosylase"/>
    <property type="match status" value="1"/>
</dbReference>
<dbReference type="PANTHER" id="PTHR46499">
    <property type="entry name" value="QUEUINE TRNA-RIBOSYLTRANSFERASE"/>
    <property type="match status" value="1"/>
</dbReference>
<dbReference type="AlphaFoldDB" id="A0A0G0ZM68"/>
<evidence type="ECO:0000256" key="1">
    <source>
        <dbReference type="ARBA" id="ARBA00022694"/>
    </source>
</evidence>
<dbReference type="Proteomes" id="UP000034371">
    <property type="component" value="Unassembled WGS sequence"/>
</dbReference>
<dbReference type="Pfam" id="PF01702">
    <property type="entry name" value="TGT"/>
    <property type="match status" value="1"/>
</dbReference>
<dbReference type="GO" id="GO:0002099">
    <property type="term" value="P:tRNA wobble guanine modification"/>
    <property type="evidence" value="ECO:0007669"/>
    <property type="project" value="TreeGrafter"/>
</dbReference>
<dbReference type="PATRIC" id="fig|1618487.3.peg.50"/>
<organism evidence="3 4">
    <name type="scientific">Candidatus Roizmanbacteria bacterium GW2011_GWC2_41_7</name>
    <dbReference type="NCBI Taxonomy" id="1618487"/>
    <lineage>
        <taxon>Bacteria</taxon>
        <taxon>Candidatus Roizmaniibacteriota</taxon>
    </lineage>
</organism>
<feature type="domain" description="tRNA-guanine(15) transglycosylase-like" evidence="2">
    <location>
        <begin position="11"/>
        <end position="265"/>
    </location>
</feature>
<dbReference type="GO" id="GO:0016740">
    <property type="term" value="F:transferase activity"/>
    <property type="evidence" value="ECO:0007669"/>
    <property type="project" value="UniProtKB-KW"/>
</dbReference>
<accession>A0A0G0ZM68</accession>